<dbReference type="InterPro" id="IPR045584">
    <property type="entry name" value="Pilin-like"/>
</dbReference>
<dbReference type="NCBIfam" id="TIGR04294">
    <property type="entry name" value="pre_pil_HX9DG"/>
    <property type="match status" value="1"/>
</dbReference>
<dbReference type="NCBIfam" id="TIGR02532">
    <property type="entry name" value="IV_pilin_GFxxxE"/>
    <property type="match status" value="1"/>
</dbReference>
<dbReference type="PANTHER" id="PTHR30093">
    <property type="entry name" value="GENERAL SECRETION PATHWAY PROTEIN G"/>
    <property type="match status" value="1"/>
</dbReference>
<reference evidence="2 3" key="1">
    <citation type="submission" date="2019-02" db="EMBL/GenBank/DDBJ databases">
        <title>Deep-cultivation of Planctomycetes and their phenomic and genomic characterization uncovers novel biology.</title>
        <authorList>
            <person name="Wiegand S."/>
            <person name="Jogler M."/>
            <person name="Boedeker C."/>
            <person name="Pinto D."/>
            <person name="Vollmers J."/>
            <person name="Rivas-Marin E."/>
            <person name="Kohn T."/>
            <person name="Peeters S.H."/>
            <person name="Heuer A."/>
            <person name="Rast P."/>
            <person name="Oberbeckmann S."/>
            <person name="Bunk B."/>
            <person name="Jeske O."/>
            <person name="Meyerdierks A."/>
            <person name="Storesund J.E."/>
            <person name="Kallscheuer N."/>
            <person name="Luecker S."/>
            <person name="Lage O.M."/>
            <person name="Pohl T."/>
            <person name="Merkel B.J."/>
            <person name="Hornburger P."/>
            <person name="Mueller R.-W."/>
            <person name="Bruemmer F."/>
            <person name="Labrenz M."/>
            <person name="Spormann A.M."/>
            <person name="Op Den Camp H."/>
            <person name="Overmann J."/>
            <person name="Amann R."/>
            <person name="Jetten M.S.M."/>
            <person name="Mascher T."/>
            <person name="Medema M.H."/>
            <person name="Devos D.P."/>
            <person name="Kaster A.-K."/>
            <person name="Ovreas L."/>
            <person name="Rohde M."/>
            <person name="Galperin M.Y."/>
            <person name="Jogler C."/>
        </authorList>
    </citation>
    <scope>NUCLEOTIDE SEQUENCE [LARGE SCALE GENOMIC DNA]</scope>
    <source>
        <strain evidence="2 3">KOR34</strain>
    </source>
</reference>
<protein>
    <submittedName>
        <fullName evidence="2">Type II secretion system protein G</fullName>
    </submittedName>
</protein>
<dbReference type="Gene3D" id="3.30.700.10">
    <property type="entry name" value="Glycoprotein, Type 4 Pilin"/>
    <property type="match status" value="1"/>
</dbReference>
<dbReference type="EMBL" id="SIHJ01000001">
    <property type="protein sequence ID" value="TWT37101.1"/>
    <property type="molecule type" value="Genomic_DNA"/>
</dbReference>
<dbReference type="Pfam" id="PF07596">
    <property type="entry name" value="SBP_bac_10"/>
    <property type="match status" value="1"/>
</dbReference>
<evidence type="ECO:0000313" key="2">
    <source>
        <dbReference type="EMBL" id="TWT37101.1"/>
    </source>
</evidence>
<dbReference type="InterPro" id="IPR012902">
    <property type="entry name" value="N_methyl_site"/>
</dbReference>
<dbReference type="OrthoDB" id="255848at2"/>
<dbReference type="Proteomes" id="UP000316714">
    <property type="component" value="Unassembled WGS sequence"/>
</dbReference>
<feature type="domain" description="DUF1559" evidence="1">
    <location>
        <begin position="42"/>
        <end position="358"/>
    </location>
</feature>
<dbReference type="RefSeq" id="WP_146565939.1">
    <property type="nucleotide sequence ID" value="NZ_SIHJ01000001.1"/>
</dbReference>
<gene>
    <name evidence="2" type="primary">xcpT_12</name>
    <name evidence="2" type="ORF">KOR34_20480</name>
</gene>
<accession>A0A5C5VG76</accession>
<name>A0A5C5VG76_9BACT</name>
<organism evidence="2 3">
    <name type="scientific">Posidoniimonas corsicana</name>
    <dbReference type="NCBI Taxonomy" id="1938618"/>
    <lineage>
        <taxon>Bacteria</taxon>
        <taxon>Pseudomonadati</taxon>
        <taxon>Planctomycetota</taxon>
        <taxon>Planctomycetia</taxon>
        <taxon>Pirellulales</taxon>
        <taxon>Lacipirellulaceae</taxon>
        <taxon>Posidoniimonas</taxon>
    </lineage>
</organism>
<comment type="caution">
    <text evidence="2">The sequence shown here is derived from an EMBL/GenBank/DDBJ whole genome shotgun (WGS) entry which is preliminary data.</text>
</comment>
<proteinExistence type="predicted"/>
<evidence type="ECO:0000259" key="1">
    <source>
        <dbReference type="Pfam" id="PF07596"/>
    </source>
</evidence>
<evidence type="ECO:0000313" key="3">
    <source>
        <dbReference type="Proteomes" id="UP000316714"/>
    </source>
</evidence>
<dbReference type="Pfam" id="PF07963">
    <property type="entry name" value="N_methyl"/>
    <property type="match status" value="1"/>
</dbReference>
<dbReference type="SUPFAM" id="SSF54523">
    <property type="entry name" value="Pili subunits"/>
    <property type="match status" value="1"/>
</dbReference>
<sequence>MPRQSINSSVNQRFRPAFTLVELLVVIAIIGVLIALLLPAVQAAREAARRTQCKNQLKQIGLASILHVDTHKYFPSGGWGGKFYADPTRGYGKDQPGSWYYSVFSYLEENSLRDLGKNTTVGSQQWRDAITQLIATPIDVFNCPSRRTVAIGVQSGSLAPEFTFISGKTVALGDYAGNSGDSQKHAVDGFSGNNIPAPTSLAAASGFDWPNTTSPEIAARRGGTSPNDNFQSGVIGYHSETKLRQVSDGTSHTYLVGEKYVPSDAYDGNDIVSNNGRYGDNQSMYAGYEWDNQRTAWRPGITSFYSGSVDADWQPAQDSPSGDSAVRPLVAFGSPHAGGLNMVFCDGSVQTVSYNIDPDAHRFQANRQDGEVIPES</sequence>
<dbReference type="InterPro" id="IPR027558">
    <property type="entry name" value="Pre_pil_HX9DG_C"/>
</dbReference>
<dbReference type="AlphaFoldDB" id="A0A5C5VG76"/>
<keyword evidence="3" id="KW-1185">Reference proteome</keyword>
<dbReference type="PANTHER" id="PTHR30093:SF2">
    <property type="entry name" value="TYPE II SECRETION SYSTEM PROTEIN H"/>
    <property type="match status" value="1"/>
</dbReference>
<dbReference type="InterPro" id="IPR011453">
    <property type="entry name" value="DUF1559"/>
</dbReference>